<dbReference type="AlphaFoldDB" id="A0A1F6CY50"/>
<reference evidence="1 2" key="1">
    <citation type="journal article" date="2016" name="Nat. Commun.">
        <title>Thousands of microbial genomes shed light on interconnected biogeochemical processes in an aquifer system.</title>
        <authorList>
            <person name="Anantharaman K."/>
            <person name="Brown C.T."/>
            <person name="Hug L.A."/>
            <person name="Sharon I."/>
            <person name="Castelle C.J."/>
            <person name="Probst A.J."/>
            <person name="Thomas B.C."/>
            <person name="Singh A."/>
            <person name="Wilkins M.J."/>
            <person name="Karaoz U."/>
            <person name="Brodie E.L."/>
            <person name="Williams K.H."/>
            <person name="Hubbard S.S."/>
            <person name="Banfield J.F."/>
        </authorList>
    </citation>
    <scope>NUCLEOTIDE SEQUENCE [LARGE SCALE GENOMIC DNA]</scope>
</reference>
<protein>
    <submittedName>
        <fullName evidence="1">Uncharacterized protein</fullName>
    </submittedName>
</protein>
<accession>A0A1F6CY50</accession>
<dbReference type="Proteomes" id="UP000176863">
    <property type="component" value="Unassembled WGS sequence"/>
</dbReference>
<name>A0A1F6CY50_9BACT</name>
<evidence type="ECO:0000313" key="1">
    <source>
        <dbReference type="EMBL" id="OGG54096.1"/>
    </source>
</evidence>
<proteinExistence type="predicted"/>
<comment type="caution">
    <text evidence="1">The sequence shown here is derived from an EMBL/GenBank/DDBJ whole genome shotgun (WGS) entry which is preliminary data.</text>
</comment>
<evidence type="ECO:0000313" key="2">
    <source>
        <dbReference type="Proteomes" id="UP000176863"/>
    </source>
</evidence>
<gene>
    <name evidence="1" type="ORF">A2851_03545</name>
</gene>
<dbReference type="EMBL" id="MFKT01000004">
    <property type="protein sequence ID" value="OGG54096.1"/>
    <property type="molecule type" value="Genomic_DNA"/>
</dbReference>
<sequence length="66" mass="7189">MGRREETEIFVPKLGANEVPECGKCGAEISELGGPCQACGSWRVIIVHQKTGVRTSVRDQNGDECR</sequence>
<organism evidence="1 2">
    <name type="scientific">Candidatus Kaiserbacteria bacterium RIFCSPHIGHO2_01_FULL_53_29</name>
    <dbReference type="NCBI Taxonomy" id="1798480"/>
    <lineage>
        <taxon>Bacteria</taxon>
        <taxon>Candidatus Kaiseribacteriota</taxon>
    </lineage>
</organism>